<dbReference type="InterPro" id="IPR001123">
    <property type="entry name" value="LeuE-type"/>
</dbReference>
<dbReference type="EMBL" id="CP028519">
    <property type="protein sequence ID" value="AVY93413.1"/>
    <property type="molecule type" value="Genomic_DNA"/>
</dbReference>
<dbReference type="GO" id="GO:0015190">
    <property type="term" value="F:L-leucine transmembrane transporter activity"/>
    <property type="evidence" value="ECO:0007669"/>
    <property type="project" value="TreeGrafter"/>
</dbReference>
<dbReference type="KEGG" id="maer:DAI18_04660"/>
<evidence type="ECO:0000313" key="8">
    <source>
        <dbReference type="EMBL" id="AVY93413.1"/>
    </source>
</evidence>
<keyword evidence="4 7" id="KW-0812">Transmembrane</keyword>
<feature type="transmembrane region" description="Helical" evidence="7">
    <location>
        <begin position="12"/>
        <end position="33"/>
    </location>
</feature>
<protein>
    <submittedName>
        <fullName evidence="8">Leucine efflux protein LeuE</fullName>
    </submittedName>
</protein>
<evidence type="ECO:0000313" key="9">
    <source>
        <dbReference type="Proteomes" id="UP000244173"/>
    </source>
</evidence>
<evidence type="ECO:0000256" key="1">
    <source>
        <dbReference type="ARBA" id="ARBA00004651"/>
    </source>
</evidence>
<feature type="transmembrane region" description="Helical" evidence="7">
    <location>
        <begin position="45"/>
        <end position="66"/>
    </location>
</feature>
<proteinExistence type="inferred from homology"/>
<comment type="similarity">
    <text evidence="2">Belongs to the Rht family.</text>
</comment>
<keyword evidence="6 7" id="KW-0472">Membrane</keyword>
<evidence type="ECO:0000256" key="5">
    <source>
        <dbReference type="ARBA" id="ARBA00022989"/>
    </source>
</evidence>
<dbReference type="PANTHER" id="PTHR30086">
    <property type="entry name" value="ARGININE EXPORTER PROTEIN ARGO"/>
    <property type="match status" value="1"/>
</dbReference>
<dbReference type="RefSeq" id="WP_107888835.1">
    <property type="nucleotide sequence ID" value="NZ_CALFSO010000044.1"/>
</dbReference>
<feature type="transmembrane region" description="Helical" evidence="7">
    <location>
        <begin position="193"/>
        <end position="213"/>
    </location>
</feature>
<keyword evidence="9" id="KW-1185">Reference proteome</keyword>
<keyword evidence="5 7" id="KW-1133">Transmembrane helix</keyword>
<gene>
    <name evidence="8" type="ORF">DAI18_04660</name>
</gene>
<dbReference type="AlphaFoldDB" id="A0A2S0P7X7"/>
<sequence>MFGITDPATYLIGTIFIVLLPGPNSLYVLSVAASRGIRAGYQGALGVFVGDAVLMTLAATGMAAVLKAYPVLFWGLKYVGAGYLAWLGCNMLRAAWRAWRQAGRPAAPIAPPAAAVQGGQPFRKALVISLLNPKAILFFLSFFIQFVDPAYPHPAVTFLALAAILQACSFTYLTVLILAGSRLADAFRRRQRLASGVVGGVGVMFLGFSAKLATASIH</sequence>
<dbReference type="GO" id="GO:0005886">
    <property type="term" value="C:plasma membrane"/>
    <property type="evidence" value="ECO:0007669"/>
    <property type="project" value="UniProtKB-SubCell"/>
</dbReference>
<evidence type="ECO:0000256" key="2">
    <source>
        <dbReference type="ARBA" id="ARBA00007928"/>
    </source>
</evidence>
<reference evidence="8 9" key="1">
    <citation type="submission" date="2018-04" db="EMBL/GenBank/DDBJ databases">
        <title>Denitrifier Microvirgula.</title>
        <authorList>
            <person name="Anderson E."/>
            <person name="Jang J."/>
            <person name="Ishii S."/>
        </authorList>
    </citation>
    <scope>NUCLEOTIDE SEQUENCE [LARGE SCALE GENOMIC DNA]</scope>
    <source>
        <strain evidence="8 9">BE2.4</strain>
    </source>
</reference>
<feature type="transmembrane region" description="Helical" evidence="7">
    <location>
        <begin position="158"/>
        <end position="181"/>
    </location>
</feature>
<evidence type="ECO:0000256" key="7">
    <source>
        <dbReference type="SAM" id="Phobius"/>
    </source>
</evidence>
<comment type="subcellular location">
    <subcellularLocation>
        <location evidence="1">Cell membrane</location>
        <topology evidence="1">Multi-pass membrane protein</topology>
    </subcellularLocation>
</comment>
<dbReference type="Proteomes" id="UP000244173">
    <property type="component" value="Chromosome"/>
</dbReference>
<evidence type="ECO:0000256" key="6">
    <source>
        <dbReference type="ARBA" id="ARBA00023136"/>
    </source>
</evidence>
<dbReference type="PIRSF" id="PIRSF006324">
    <property type="entry name" value="LeuE"/>
    <property type="match status" value="1"/>
</dbReference>
<accession>A0A2S0P7X7</accession>
<evidence type="ECO:0000256" key="4">
    <source>
        <dbReference type="ARBA" id="ARBA00022692"/>
    </source>
</evidence>
<dbReference type="OrthoDB" id="9804822at2"/>
<evidence type="ECO:0000256" key="3">
    <source>
        <dbReference type="ARBA" id="ARBA00022475"/>
    </source>
</evidence>
<dbReference type="NCBIfam" id="NF008201">
    <property type="entry name" value="PRK10958.1"/>
    <property type="match status" value="1"/>
</dbReference>
<dbReference type="GO" id="GO:0015820">
    <property type="term" value="P:L-leucine transport"/>
    <property type="evidence" value="ECO:0007669"/>
    <property type="project" value="TreeGrafter"/>
</dbReference>
<dbReference type="Pfam" id="PF01810">
    <property type="entry name" value="LysE"/>
    <property type="match status" value="1"/>
</dbReference>
<feature type="transmembrane region" description="Helical" evidence="7">
    <location>
        <begin position="125"/>
        <end position="146"/>
    </location>
</feature>
<feature type="transmembrane region" description="Helical" evidence="7">
    <location>
        <begin position="72"/>
        <end position="92"/>
    </location>
</feature>
<dbReference type="PANTHER" id="PTHR30086:SF15">
    <property type="entry name" value="LEUCINE EFFLUX PROTEIN"/>
    <property type="match status" value="1"/>
</dbReference>
<dbReference type="STRING" id="1122240.GCA_000620105_00673"/>
<organism evidence="8 9">
    <name type="scientific">Microvirgula aerodenitrificans</name>
    <dbReference type="NCBI Taxonomy" id="57480"/>
    <lineage>
        <taxon>Bacteria</taxon>
        <taxon>Pseudomonadati</taxon>
        <taxon>Pseudomonadota</taxon>
        <taxon>Betaproteobacteria</taxon>
        <taxon>Neisseriales</taxon>
        <taxon>Aquaspirillaceae</taxon>
        <taxon>Microvirgula</taxon>
    </lineage>
</organism>
<name>A0A2S0P7X7_9NEIS</name>
<keyword evidence="3" id="KW-1003">Cell membrane</keyword>